<dbReference type="EMBL" id="BGPR01015316">
    <property type="protein sequence ID" value="GBN68777.1"/>
    <property type="molecule type" value="Genomic_DNA"/>
</dbReference>
<comment type="caution">
    <text evidence="2">The sequence shown here is derived from an EMBL/GenBank/DDBJ whole genome shotgun (WGS) entry which is preliminary data.</text>
</comment>
<sequence>MVWWHSTAFCFSAHPFRQVIQGNYVPTAHNGHSDSLLRLFPSASKREPSPAPIPSNVRELLPPSPTYLHQPHFSIYGPAFQMVRLDYKITCISKCQTTPRQLSQDFRTEDRTVRS</sequence>
<proteinExistence type="predicted"/>
<dbReference type="EMBL" id="BGPR01015317">
    <property type="protein sequence ID" value="GBN68778.1"/>
    <property type="molecule type" value="Genomic_DNA"/>
</dbReference>
<evidence type="ECO:0000313" key="3">
    <source>
        <dbReference type="Proteomes" id="UP000499080"/>
    </source>
</evidence>
<protein>
    <submittedName>
        <fullName evidence="2">Uncharacterized protein</fullName>
    </submittedName>
</protein>
<evidence type="ECO:0000313" key="2">
    <source>
        <dbReference type="EMBL" id="GBN68778.1"/>
    </source>
</evidence>
<accession>A0A4Y2QZN0</accession>
<name>A0A4Y2QZN0_ARAVE</name>
<evidence type="ECO:0000313" key="1">
    <source>
        <dbReference type="EMBL" id="GBN68777.1"/>
    </source>
</evidence>
<dbReference type="AlphaFoldDB" id="A0A4Y2QZN0"/>
<organism evidence="2 3">
    <name type="scientific">Araneus ventricosus</name>
    <name type="common">Orbweaver spider</name>
    <name type="synonym">Epeira ventricosa</name>
    <dbReference type="NCBI Taxonomy" id="182803"/>
    <lineage>
        <taxon>Eukaryota</taxon>
        <taxon>Metazoa</taxon>
        <taxon>Ecdysozoa</taxon>
        <taxon>Arthropoda</taxon>
        <taxon>Chelicerata</taxon>
        <taxon>Arachnida</taxon>
        <taxon>Araneae</taxon>
        <taxon>Araneomorphae</taxon>
        <taxon>Entelegynae</taxon>
        <taxon>Araneoidea</taxon>
        <taxon>Araneidae</taxon>
        <taxon>Araneus</taxon>
    </lineage>
</organism>
<reference evidence="2 3" key="1">
    <citation type="journal article" date="2019" name="Sci. Rep.">
        <title>Orb-weaving spider Araneus ventricosus genome elucidates the spidroin gene catalogue.</title>
        <authorList>
            <person name="Kono N."/>
            <person name="Nakamura H."/>
            <person name="Ohtoshi R."/>
            <person name="Moran D.A.P."/>
            <person name="Shinohara A."/>
            <person name="Yoshida Y."/>
            <person name="Fujiwara M."/>
            <person name="Mori M."/>
            <person name="Tomita M."/>
            <person name="Arakawa K."/>
        </authorList>
    </citation>
    <scope>NUCLEOTIDE SEQUENCE [LARGE SCALE GENOMIC DNA]</scope>
</reference>
<gene>
    <name evidence="2" type="ORF">AVEN_172589_1</name>
    <name evidence="1" type="ORF">AVEN_55197_1</name>
</gene>
<keyword evidence="3" id="KW-1185">Reference proteome</keyword>
<dbReference type="Proteomes" id="UP000499080">
    <property type="component" value="Unassembled WGS sequence"/>
</dbReference>